<name>A0A443RZI5_9ACAR</name>
<dbReference type="STRING" id="299467.A0A443RZI5"/>
<feature type="compositionally biased region" description="Basic and acidic residues" evidence="1">
    <location>
        <begin position="225"/>
        <end position="247"/>
    </location>
</feature>
<dbReference type="GO" id="GO:0015074">
    <property type="term" value="P:DNA integration"/>
    <property type="evidence" value="ECO:0007669"/>
    <property type="project" value="InterPro"/>
</dbReference>
<dbReference type="SUPFAM" id="SSF53098">
    <property type="entry name" value="Ribonuclease H-like"/>
    <property type="match status" value="1"/>
</dbReference>
<feature type="compositionally biased region" description="Basic and acidic residues" evidence="1">
    <location>
        <begin position="172"/>
        <end position="192"/>
    </location>
</feature>
<dbReference type="VEuPathDB" id="VectorBase:LDEU011365"/>
<reference evidence="3 4" key="1">
    <citation type="journal article" date="2018" name="Gigascience">
        <title>Genomes of trombidid mites reveal novel predicted allergens and laterally-transferred genes associated with secondary metabolism.</title>
        <authorList>
            <person name="Dong X."/>
            <person name="Chaisiri K."/>
            <person name="Xia D."/>
            <person name="Armstrong S.D."/>
            <person name="Fang Y."/>
            <person name="Donnelly M.J."/>
            <person name="Kadowaki T."/>
            <person name="McGarry J.W."/>
            <person name="Darby A.C."/>
            <person name="Makepeace B.L."/>
        </authorList>
    </citation>
    <scope>NUCLEOTIDE SEQUENCE [LARGE SCALE GENOMIC DNA]</scope>
    <source>
        <strain evidence="3">UoL-UT</strain>
    </source>
</reference>
<proteinExistence type="predicted"/>
<feature type="region of interest" description="Disordered" evidence="1">
    <location>
        <begin position="225"/>
        <end position="264"/>
    </location>
</feature>
<gene>
    <name evidence="3" type="ORF">B4U80_08277</name>
</gene>
<accession>A0A443RZI5</accession>
<evidence type="ECO:0000313" key="3">
    <source>
        <dbReference type="EMBL" id="RWS20675.1"/>
    </source>
</evidence>
<feature type="non-terminal residue" evidence="3">
    <location>
        <position position="264"/>
    </location>
</feature>
<evidence type="ECO:0000259" key="2">
    <source>
        <dbReference type="PROSITE" id="PS50994"/>
    </source>
</evidence>
<dbReference type="InterPro" id="IPR050951">
    <property type="entry name" value="Retrovirus_Pol_polyprotein"/>
</dbReference>
<dbReference type="InterPro" id="IPR036397">
    <property type="entry name" value="RNaseH_sf"/>
</dbReference>
<evidence type="ECO:0000256" key="1">
    <source>
        <dbReference type="SAM" id="MobiDB-lite"/>
    </source>
</evidence>
<organism evidence="3 4">
    <name type="scientific">Leptotrombidium deliense</name>
    <dbReference type="NCBI Taxonomy" id="299467"/>
    <lineage>
        <taxon>Eukaryota</taxon>
        <taxon>Metazoa</taxon>
        <taxon>Ecdysozoa</taxon>
        <taxon>Arthropoda</taxon>
        <taxon>Chelicerata</taxon>
        <taxon>Arachnida</taxon>
        <taxon>Acari</taxon>
        <taxon>Acariformes</taxon>
        <taxon>Trombidiformes</taxon>
        <taxon>Prostigmata</taxon>
        <taxon>Anystina</taxon>
        <taxon>Parasitengona</taxon>
        <taxon>Trombiculoidea</taxon>
        <taxon>Trombiculidae</taxon>
        <taxon>Leptotrombidium</taxon>
    </lineage>
</organism>
<dbReference type="EMBL" id="NCKV01016166">
    <property type="protein sequence ID" value="RWS20675.1"/>
    <property type="molecule type" value="Genomic_DNA"/>
</dbReference>
<dbReference type="Proteomes" id="UP000288716">
    <property type="component" value="Unassembled WGS sequence"/>
</dbReference>
<dbReference type="PROSITE" id="PS50994">
    <property type="entry name" value="INTEGRASE"/>
    <property type="match status" value="1"/>
</dbReference>
<dbReference type="OrthoDB" id="10048726at2759"/>
<dbReference type="FunFam" id="3.30.420.10:FF:000063">
    <property type="entry name" value="Retrovirus-related Pol polyprotein from transposon 297-like Protein"/>
    <property type="match status" value="1"/>
</dbReference>
<sequence>MPQKVPTHPRIWPQQPWIHVHADIGTIDNSNYLILIDTHSKWMEVHHLQRTTSNFIIGCLRQMCATHGIFEEITTDNGPQFVSVEFEEWCKRNGVRHTTSTPYHPASNGIAERAVQTFKQGFKKQTVECKHTRLQRFLFNYRNTVHTATGETPSQIMFRRKVRTPLDNVKPSLHESAQRKYKRSSDRHAYDRNFEEGDDVQIRMFDSGVVTYDATLANGKTVRRHADQIVKTEPPVKKTSETPHVDESDIPLSDVSFEEQKSIS</sequence>
<dbReference type="InterPro" id="IPR012337">
    <property type="entry name" value="RNaseH-like_sf"/>
</dbReference>
<evidence type="ECO:0000313" key="4">
    <source>
        <dbReference type="Proteomes" id="UP000288716"/>
    </source>
</evidence>
<keyword evidence="4" id="KW-1185">Reference proteome</keyword>
<dbReference type="Pfam" id="PF00665">
    <property type="entry name" value="rve"/>
    <property type="match status" value="1"/>
</dbReference>
<dbReference type="Gene3D" id="3.30.420.10">
    <property type="entry name" value="Ribonuclease H-like superfamily/Ribonuclease H"/>
    <property type="match status" value="1"/>
</dbReference>
<protein>
    <recommendedName>
        <fullName evidence="2">Integrase catalytic domain-containing protein</fullName>
    </recommendedName>
</protein>
<feature type="domain" description="Integrase catalytic" evidence="2">
    <location>
        <begin position="12"/>
        <end position="161"/>
    </location>
</feature>
<dbReference type="PANTHER" id="PTHR37984:SF13">
    <property type="entry name" value="RIBONUCLEASE H"/>
    <property type="match status" value="1"/>
</dbReference>
<dbReference type="GO" id="GO:0003676">
    <property type="term" value="F:nucleic acid binding"/>
    <property type="evidence" value="ECO:0007669"/>
    <property type="project" value="InterPro"/>
</dbReference>
<dbReference type="InterPro" id="IPR001584">
    <property type="entry name" value="Integrase_cat-core"/>
</dbReference>
<dbReference type="AlphaFoldDB" id="A0A443RZI5"/>
<dbReference type="PANTHER" id="PTHR37984">
    <property type="entry name" value="PROTEIN CBG26694"/>
    <property type="match status" value="1"/>
</dbReference>
<feature type="region of interest" description="Disordered" evidence="1">
    <location>
        <begin position="167"/>
        <end position="192"/>
    </location>
</feature>
<comment type="caution">
    <text evidence="3">The sequence shown here is derived from an EMBL/GenBank/DDBJ whole genome shotgun (WGS) entry which is preliminary data.</text>
</comment>